<gene>
    <name evidence="1" type="ORF">L596_022808</name>
</gene>
<evidence type="ECO:0008006" key="3">
    <source>
        <dbReference type="Google" id="ProtNLM"/>
    </source>
</evidence>
<keyword evidence="2" id="KW-1185">Reference proteome</keyword>
<reference evidence="1 2" key="2">
    <citation type="journal article" date="2019" name="G3 (Bethesda)">
        <title>Hybrid Assembly of the Genome of the Entomopathogenic Nematode Steinernema carpocapsae Identifies the X-Chromosome.</title>
        <authorList>
            <person name="Serra L."/>
            <person name="Macchietto M."/>
            <person name="Macias-Munoz A."/>
            <person name="McGill C.J."/>
            <person name="Rodriguez I.M."/>
            <person name="Rodriguez B."/>
            <person name="Murad R."/>
            <person name="Mortazavi A."/>
        </authorList>
    </citation>
    <scope>NUCLEOTIDE SEQUENCE [LARGE SCALE GENOMIC DNA]</scope>
    <source>
        <strain evidence="1 2">ALL</strain>
    </source>
</reference>
<protein>
    <recommendedName>
        <fullName evidence="3">NR LBD domain-containing protein</fullName>
    </recommendedName>
</protein>
<evidence type="ECO:0000313" key="2">
    <source>
        <dbReference type="Proteomes" id="UP000298663"/>
    </source>
</evidence>
<reference evidence="1 2" key="1">
    <citation type="journal article" date="2015" name="Genome Biol.">
        <title>Comparative genomics of Steinernema reveals deeply conserved gene regulatory networks.</title>
        <authorList>
            <person name="Dillman A.R."/>
            <person name="Macchietto M."/>
            <person name="Porter C.F."/>
            <person name="Rogers A."/>
            <person name="Williams B."/>
            <person name="Antoshechkin I."/>
            <person name="Lee M.M."/>
            <person name="Goodwin Z."/>
            <person name="Lu X."/>
            <person name="Lewis E.E."/>
            <person name="Goodrich-Blair H."/>
            <person name="Stock S.P."/>
            <person name="Adams B.J."/>
            <person name="Sternberg P.W."/>
            <person name="Mortazavi A."/>
        </authorList>
    </citation>
    <scope>NUCLEOTIDE SEQUENCE [LARGE SCALE GENOMIC DNA]</scope>
    <source>
        <strain evidence="1 2">ALL</strain>
    </source>
</reference>
<dbReference type="Proteomes" id="UP000298663">
    <property type="component" value="Unassembled WGS sequence"/>
</dbReference>
<name>A0A4U5MMW1_STECR</name>
<comment type="caution">
    <text evidence="1">The sequence shown here is derived from an EMBL/GenBank/DDBJ whole genome shotgun (WGS) entry which is preliminary data.</text>
</comment>
<dbReference type="AlphaFoldDB" id="A0A4U5MMW1"/>
<evidence type="ECO:0000313" key="1">
    <source>
        <dbReference type="EMBL" id="TKR70834.1"/>
    </source>
</evidence>
<dbReference type="EMBL" id="AZBU02000007">
    <property type="protein sequence ID" value="TKR70834.1"/>
    <property type="molecule type" value="Genomic_DNA"/>
</dbReference>
<proteinExistence type="predicted"/>
<accession>A0A4U5MMW1</accession>
<sequence>MLDMTPIIGELDKTFKEAIFKNSFQLYIVFTHHLFNARQKHRRPNSYYVYPNVCYDLNFNTILRFLSGENVQTGLGSFSDHYVNPAKMFLTHLVGASQHSTPFLEIGDGSEMDTAALIILIILHSNDFNKQNQNWQEPFSRLKKVWKEVDAYFKFKGREESSWGELILLMSELQSMTVRVVELFNIMQFLRGDTLMKQVETKESFDKCNVDFVTKN</sequence>
<organism evidence="1 2">
    <name type="scientific">Steinernema carpocapsae</name>
    <name type="common">Entomopathogenic nematode</name>
    <dbReference type="NCBI Taxonomy" id="34508"/>
    <lineage>
        <taxon>Eukaryota</taxon>
        <taxon>Metazoa</taxon>
        <taxon>Ecdysozoa</taxon>
        <taxon>Nematoda</taxon>
        <taxon>Chromadorea</taxon>
        <taxon>Rhabditida</taxon>
        <taxon>Tylenchina</taxon>
        <taxon>Panagrolaimomorpha</taxon>
        <taxon>Strongyloidoidea</taxon>
        <taxon>Steinernematidae</taxon>
        <taxon>Steinernema</taxon>
    </lineage>
</organism>